<organism evidence="6 7">
    <name type="scientific">Dendryphion nanum</name>
    <dbReference type="NCBI Taxonomy" id="256645"/>
    <lineage>
        <taxon>Eukaryota</taxon>
        <taxon>Fungi</taxon>
        <taxon>Dikarya</taxon>
        <taxon>Ascomycota</taxon>
        <taxon>Pezizomycotina</taxon>
        <taxon>Dothideomycetes</taxon>
        <taxon>Pleosporomycetidae</taxon>
        <taxon>Pleosporales</taxon>
        <taxon>Torulaceae</taxon>
        <taxon>Dendryphion</taxon>
    </lineage>
</organism>
<dbReference type="PROSITE" id="PS50096">
    <property type="entry name" value="IQ"/>
    <property type="match status" value="1"/>
</dbReference>
<reference evidence="6" key="1">
    <citation type="journal article" date="2021" name="Nat. Commun.">
        <title>Genetic determinants of endophytism in the Arabidopsis root mycobiome.</title>
        <authorList>
            <person name="Mesny F."/>
            <person name="Miyauchi S."/>
            <person name="Thiergart T."/>
            <person name="Pickel B."/>
            <person name="Atanasova L."/>
            <person name="Karlsson M."/>
            <person name="Huettel B."/>
            <person name="Barry K.W."/>
            <person name="Haridas S."/>
            <person name="Chen C."/>
            <person name="Bauer D."/>
            <person name="Andreopoulos W."/>
            <person name="Pangilinan J."/>
            <person name="LaButti K."/>
            <person name="Riley R."/>
            <person name="Lipzen A."/>
            <person name="Clum A."/>
            <person name="Drula E."/>
            <person name="Henrissat B."/>
            <person name="Kohler A."/>
            <person name="Grigoriev I.V."/>
            <person name="Martin F.M."/>
            <person name="Hacquard S."/>
        </authorList>
    </citation>
    <scope>NUCLEOTIDE SEQUENCE</scope>
    <source>
        <strain evidence="6">MPI-CAGE-CH-0243</strain>
    </source>
</reference>
<gene>
    <name evidence="6" type="ORF">B0J11DRAFT_326277</name>
</gene>
<dbReference type="Proteomes" id="UP000700596">
    <property type="component" value="Unassembled WGS sequence"/>
</dbReference>
<dbReference type="AlphaFoldDB" id="A0A9P9ILS4"/>
<feature type="compositionally biased region" description="Basic and acidic residues" evidence="5">
    <location>
        <begin position="111"/>
        <end position="138"/>
    </location>
</feature>
<feature type="compositionally biased region" description="Acidic residues" evidence="5">
    <location>
        <begin position="140"/>
        <end position="152"/>
    </location>
</feature>
<feature type="region of interest" description="Disordered" evidence="5">
    <location>
        <begin position="1"/>
        <end position="67"/>
    </location>
</feature>
<dbReference type="PANTHER" id="PTHR31250">
    <property type="entry name" value="IQ DOMAIN-CONTAINING PROTEIN IQM3"/>
    <property type="match status" value="1"/>
</dbReference>
<evidence type="ECO:0000313" key="6">
    <source>
        <dbReference type="EMBL" id="KAH7123949.1"/>
    </source>
</evidence>
<accession>A0A9P9ILS4</accession>
<feature type="region of interest" description="Disordered" evidence="5">
    <location>
        <begin position="89"/>
        <end position="167"/>
    </location>
</feature>
<dbReference type="EMBL" id="JAGMWT010000008">
    <property type="protein sequence ID" value="KAH7123949.1"/>
    <property type="molecule type" value="Genomic_DNA"/>
</dbReference>
<dbReference type="InterPro" id="IPR000048">
    <property type="entry name" value="IQ_motif_EF-hand-BS"/>
</dbReference>
<dbReference type="GO" id="GO:0005737">
    <property type="term" value="C:cytoplasm"/>
    <property type="evidence" value="ECO:0007669"/>
    <property type="project" value="UniProtKB-SubCell"/>
</dbReference>
<evidence type="ECO:0000256" key="3">
    <source>
        <dbReference type="ARBA" id="ARBA00022490"/>
    </source>
</evidence>
<dbReference type="GO" id="GO:0005634">
    <property type="term" value="C:nucleus"/>
    <property type="evidence" value="ECO:0007669"/>
    <property type="project" value="UniProtKB-SubCell"/>
</dbReference>
<name>A0A9P9ILS4_9PLEO</name>
<evidence type="ECO:0000256" key="2">
    <source>
        <dbReference type="ARBA" id="ARBA00004496"/>
    </source>
</evidence>
<protein>
    <submittedName>
        <fullName evidence="6">Uncharacterized protein</fullName>
    </submittedName>
</protein>
<comment type="subcellular location">
    <subcellularLocation>
        <location evidence="2">Cytoplasm</location>
    </subcellularLocation>
    <subcellularLocation>
        <location evidence="1">Nucleus</location>
    </subcellularLocation>
</comment>
<sequence length="233" mass="26632">MSRPGVVEDAGNAAVGVQHDQRQPAKENTRDGPKVPDEHEHEPQKPERDEEQAAQLIQRNYRGYRTRRQLQGMGLDASARWAEAVKEAKWRNATRPLSRSERSQQLPAQSPEERSRAGSEAARRQWKRVGEIARRAGGDDPADPSTDEDEMSSEERREHRRKKAQLKVEREKTAKMMDLQYFLEMVDGEHYVNHDLDKAKGLSKIKYVSAAAVLNHLLRGSVKPNSWIFVSVF</sequence>
<keyword evidence="7" id="KW-1185">Reference proteome</keyword>
<proteinExistence type="predicted"/>
<keyword evidence="3" id="KW-0963">Cytoplasm</keyword>
<dbReference type="InterPro" id="IPR044159">
    <property type="entry name" value="IQM"/>
</dbReference>
<dbReference type="PANTHER" id="PTHR31250:SF27">
    <property type="entry name" value="IQ DOMAIN-CONTAINING PROTEIN IQM5"/>
    <property type="match status" value="1"/>
</dbReference>
<feature type="compositionally biased region" description="Basic and acidic residues" evidence="5">
    <location>
        <begin position="19"/>
        <end position="48"/>
    </location>
</feature>
<comment type="caution">
    <text evidence="6">The sequence shown here is derived from an EMBL/GenBank/DDBJ whole genome shotgun (WGS) entry which is preliminary data.</text>
</comment>
<dbReference type="OrthoDB" id="7344096at2759"/>
<evidence type="ECO:0000256" key="1">
    <source>
        <dbReference type="ARBA" id="ARBA00004123"/>
    </source>
</evidence>
<keyword evidence="4" id="KW-0539">Nucleus</keyword>
<dbReference type="Pfam" id="PF00612">
    <property type="entry name" value="IQ"/>
    <property type="match status" value="1"/>
</dbReference>
<evidence type="ECO:0000256" key="5">
    <source>
        <dbReference type="SAM" id="MobiDB-lite"/>
    </source>
</evidence>
<evidence type="ECO:0000256" key="4">
    <source>
        <dbReference type="ARBA" id="ARBA00023242"/>
    </source>
</evidence>
<evidence type="ECO:0000313" key="7">
    <source>
        <dbReference type="Proteomes" id="UP000700596"/>
    </source>
</evidence>